<dbReference type="InterPro" id="IPR012340">
    <property type="entry name" value="NA-bd_OB-fold"/>
</dbReference>
<dbReference type="GO" id="GO:0003735">
    <property type="term" value="F:structural constituent of ribosome"/>
    <property type="evidence" value="ECO:0007669"/>
    <property type="project" value="InterPro"/>
</dbReference>
<evidence type="ECO:0000256" key="5">
    <source>
        <dbReference type="ARBA" id="ARBA00023274"/>
    </source>
</evidence>
<dbReference type="SMART" id="SM01382">
    <property type="entry name" value="Ribosomal_L2_C"/>
    <property type="match status" value="1"/>
</dbReference>
<dbReference type="InterPro" id="IPR022666">
    <property type="entry name" value="Ribosomal_uL2_RNA-bd_dom"/>
</dbReference>
<dbReference type="Gene3D" id="4.10.950.10">
    <property type="entry name" value="Ribosomal protein L2, domain 3"/>
    <property type="match status" value="1"/>
</dbReference>
<dbReference type="PANTHER" id="PTHR13691">
    <property type="entry name" value="RIBOSOMAL PROTEIN L2"/>
    <property type="match status" value="1"/>
</dbReference>
<evidence type="ECO:0000259" key="10">
    <source>
        <dbReference type="SMART" id="SM01383"/>
    </source>
</evidence>
<evidence type="ECO:0000313" key="11">
    <source>
        <dbReference type="EMBL" id="SHI48425.1"/>
    </source>
</evidence>
<keyword evidence="4 7" id="KW-0689">Ribosomal protein</keyword>
<sequence>MGIKKYNPYTPSRRAMTSLDNKDITKKTPEKSLLVSLNKNAGRNNQGKITVRHRGGGSRRKYRIIDFKRRKDDVPAKVIGIEYDPNRTANIALIAYADGEKAYILAPNGLTDGMTVMNGEKAEIKVGNCLPLGNIPVGTEIHNIELYPGKGGQLVRSAGNSAQLMAKEGKYATLRLPSGEMRMVPILCRATIGKIGNIEHDLVNIGKAGRKRNMGIRPTVRGSVMNPNDHPHGGGEGRTGIGRPGPSTPWGKPALGYKTRKKNKHSNKMIVRRRDGKNMK</sequence>
<evidence type="ECO:0000313" key="12">
    <source>
        <dbReference type="Proteomes" id="UP000184342"/>
    </source>
</evidence>
<comment type="similarity">
    <text evidence="1 7">Belongs to the universal ribosomal protein uL2 family.</text>
</comment>
<dbReference type="GO" id="GO:0015934">
    <property type="term" value="C:large ribosomal subunit"/>
    <property type="evidence" value="ECO:0007669"/>
    <property type="project" value="InterPro"/>
</dbReference>
<comment type="subunit">
    <text evidence="7">Part of the 50S ribosomal subunit. Forms a bridge to the 30S subunit in the 70S ribosome.</text>
</comment>
<dbReference type="Pfam" id="PF03947">
    <property type="entry name" value="Ribosomal_L2_C"/>
    <property type="match status" value="1"/>
</dbReference>
<evidence type="ECO:0000256" key="7">
    <source>
        <dbReference type="HAMAP-Rule" id="MF_01320"/>
    </source>
</evidence>
<dbReference type="GO" id="GO:0016740">
    <property type="term" value="F:transferase activity"/>
    <property type="evidence" value="ECO:0007669"/>
    <property type="project" value="InterPro"/>
</dbReference>
<proteinExistence type="inferred from homology"/>
<dbReference type="InterPro" id="IPR014722">
    <property type="entry name" value="Rib_uL2_dom2"/>
</dbReference>
<dbReference type="Proteomes" id="UP000184342">
    <property type="component" value="Unassembled WGS sequence"/>
</dbReference>
<keyword evidence="5 7" id="KW-0687">Ribonucleoprotein</keyword>
<dbReference type="SUPFAM" id="SSF50249">
    <property type="entry name" value="Nucleic acid-binding proteins"/>
    <property type="match status" value="1"/>
</dbReference>
<feature type="compositionally biased region" description="Basic residues" evidence="8">
    <location>
        <begin position="258"/>
        <end position="271"/>
    </location>
</feature>
<dbReference type="InterPro" id="IPR002171">
    <property type="entry name" value="Ribosomal_uL2"/>
</dbReference>
<dbReference type="InterPro" id="IPR022671">
    <property type="entry name" value="Ribosomal_uL2_CS"/>
</dbReference>
<comment type="function">
    <text evidence="7">One of the primary rRNA binding proteins. Required for association of the 30S and 50S subunits to form the 70S ribosome, for tRNA binding and peptide bond formation. It has been suggested to have peptidyltransferase activity; this is somewhat controversial. Makes several contacts with the 16S rRNA in the 70S ribosome.</text>
</comment>
<dbReference type="SMART" id="SM01383">
    <property type="entry name" value="Ribosomal_L2"/>
    <property type="match status" value="1"/>
</dbReference>
<accession>A0A1M6BI85</accession>
<keyword evidence="12" id="KW-1185">Reference proteome</keyword>
<feature type="domain" description="Large ribosomal subunit protein uL2 RNA-binding" evidence="10">
    <location>
        <begin position="42"/>
        <end position="118"/>
    </location>
</feature>
<protein>
    <recommendedName>
        <fullName evidence="6 7">Large ribosomal subunit protein uL2</fullName>
    </recommendedName>
</protein>
<dbReference type="HAMAP" id="MF_01320_B">
    <property type="entry name" value="Ribosomal_uL2_B"/>
    <property type="match status" value="1"/>
</dbReference>
<evidence type="ECO:0000256" key="3">
    <source>
        <dbReference type="ARBA" id="ARBA00022884"/>
    </source>
</evidence>
<dbReference type="OrthoDB" id="9778722at2"/>
<evidence type="ECO:0000256" key="2">
    <source>
        <dbReference type="ARBA" id="ARBA00022730"/>
    </source>
</evidence>
<reference evidence="11 12" key="1">
    <citation type="submission" date="2016-11" db="EMBL/GenBank/DDBJ databases">
        <authorList>
            <person name="Jaros S."/>
            <person name="Januszkiewicz K."/>
            <person name="Wedrychowicz H."/>
        </authorList>
    </citation>
    <scope>NUCLEOTIDE SEQUENCE [LARGE SCALE GENOMIC DNA]</scope>
    <source>
        <strain evidence="11 12">DSM 15970</strain>
    </source>
</reference>
<evidence type="ECO:0000259" key="9">
    <source>
        <dbReference type="SMART" id="SM01382"/>
    </source>
</evidence>
<dbReference type="FunFam" id="2.40.50.140:FF:000003">
    <property type="entry name" value="50S ribosomal protein L2"/>
    <property type="match status" value="1"/>
</dbReference>
<dbReference type="PROSITE" id="PS00467">
    <property type="entry name" value="RIBOSOMAL_L2"/>
    <property type="match status" value="1"/>
</dbReference>
<feature type="region of interest" description="Disordered" evidence="8">
    <location>
        <begin position="218"/>
        <end position="280"/>
    </location>
</feature>
<feature type="domain" description="Large ribosomal subunit protein uL2 C-terminal" evidence="9">
    <location>
        <begin position="124"/>
        <end position="253"/>
    </location>
</feature>
<evidence type="ECO:0000256" key="8">
    <source>
        <dbReference type="SAM" id="MobiDB-lite"/>
    </source>
</evidence>
<dbReference type="Gene3D" id="2.30.30.30">
    <property type="match status" value="1"/>
</dbReference>
<dbReference type="SUPFAM" id="SSF50104">
    <property type="entry name" value="Translation proteins SH3-like domain"/>
    <property type="match status" value="1"/>
</dbReference>
<keyword evidence="2 7" id="KW-0699">rRNA-binding</keyword>
<dbReference type="InterPro" id="IPR014726">
    <property type="entry name" value="Ribosomal_uL2_dom3"/>
</dbReference>
<evidence type="ECO:0000256" key="4">
    <source>
        <dbReference type="ARBA" id="ARBA00022980"/>
    </source>
</evidence>
<keyword evidence="3 7" id="KW-0694">RNA-binding</keyword>
<dbReference type="Pfam" id="PF00181">
    <property type="entry name" value="Ribosomal_L2_N"/>
    <property type="match status" value="1"/>
</dbReference>
<dbReference type="InterPro" id="IPR005880">
    <property type="entry name" value="Ribosomal_uL2_bac/org-type"/>
</dbReference>
<dbReference type="GO" id="GO:0002181">
    <property type="term" value="P:cytoplasmic translation"/>
    <property type="evidence" value="ECO:0007669"/>
    <property type="project" value="TreeGrafter"/>
</dbReference>
<name>A0A1M6BI85_9FIRM</name>
<dbReference type="PIRSF" id="PIRSF002158">
    <property type="entry name" value="Ribosomal_L2"/>
    <property type="match status" value="1"/>
</dbReference>
<dbReference type="FunFam" id="2.30.30.30:FF:000001">
    <property type="entry name" value="50S ribosomal protein L2"/>
    <property type="match status" value="1"/>
</dbReference>
<dbReference type="NCBIfam" id="TIGR01171">
    <property type="entry name" value="rplB_bact"/>
    <property type="match status" value="1"/>
</dbReference>
<organism evidence="11 12">
    <name type="scientific">Parasporobacterium paucivorans DSM 15970</name>
    <dbReference type="NCBI Taxonomy" id="1122934"/>
    <lineage>
        <taxon>Bacteria</taxon>
        <taxon>Bacillati</taxon>
        <taxon>Bacillota</taxon>
        <taxon>Clostridia</taxon>
        <taxon>Lachnospirales</taxon>
        <taxon>Lachnospiraceae</taxon>
        <taxon>Parasporobacterium</taxon>
    </lineage>
</organism>
<dbReference type="Gene3D" id="2.40.50.140">
    <property type="entry name" value="Nucleic acid-binding proteins"/>
    <property type="match status" value="1"/>
</dbReference>
<feature type="region of interest" description="Disordered" evidence="8">
    <location>
        <begin position="1"/>
        <end position="23"/>
    </location>
</feature>
<dbReference type="FunFam" id="4.10.950.10:FF:000001">
    <property type="entry name" value="50S ribosomal protein L2"/>
    <property type="match status" value="1"/>
</dbReference>
<evidence type="ECO:0000256" key="1">
    <source>
        <dbReference type="ARBA" id="ARBA00005636"/>
    </source>
</evidence>
<dbReference type="PANTHER" id="PTHR13691:SF5">
    <property type="entry name" value="LARGE RIBOSOMAL SUBUNIT PROTEIN UL2M"/>
    <property type="match status" value="1"/>
</dbReference>
<dbReference type="RefSeq" id="WP_073992659.1">
    <property type="nucleotide sequence ID" value="NZ_FQYT01000003.1"/>
</dbReference>
<dbReference type="GO" id="GO:0019843">
    <property type="term" value="F:rRNA binding"/>
    <property type="evidence" value="ECO:0007669"/>
    <property type="project" value="UniProtKB-UniRule"/>
</dbReference>
<dbReference type="EMBL" id="FQYT01000003">
    <property type="protein sequence ID" value="SHI48425.1"/>
    <property type="molecule type" value="Genomic_DNA"/>
</dbReference>
<dbReference type="InterPro" id="IPR022669">
    <property type="entry name" value="Ribosomal_uL2_C"/>
</dbReference>
<evidence type="ECO:0000256" key="6">
    <source>
        <dbReference type="ARBA" id="ARBA00035242"/>
    </source>
</evidence>
<dbReference type="STRING" id="1122934.SAMN02745691_00375"/>
<dbReference type="AlphaFoldDB" id="A0A1M6BI85"/>
<dbReference type="InterPro" id="IPR008991">
    <property type="entry name" value="Translation_prot_SH3-like_sf"/>
</dbReference>
<gene>
    <name evidence="7" type="primary">rplB</name>
    <name evidence="11" type="ORF">SAMN02745691_00375</name>
</gene>